<keyword evidence="2" id="KW-0449">Lipoprotein</keyword>
<evidence type="ECO:0000313" key="2">
    <source>
        <dbReference type="EMBL" id="BBM87443.1"/>
    </source>
</evidence>
<sequence>MTKFHFFIILFFICSCSNAFRQKDSAAQEFLGKEVWTKTNLHLFQKQYVYWQNYLSGELLPVGTPLRLKEVYTEEAILTDTNNNDFIVHWKVDESTAFKDVFDQYFLLEDPKPSLQNMSNNIVESISLGEVKRGMLKQHVIVSLGYPPAMKDPYSKNVWIYWESEFRKRAIYFEDDKVTNIIYSE</sequence>
<dbReference type="AlphaFoldDB" id="A0A5S9ISQ5"/>
<dbReference type="EMBL" id="AP019860">
    <property type="protein sequence ID" value="BBM87443.1"/>
    <property type="molecule type" value="Genomic_DNA"/>
</dbReference>
<dbReference type="OrthoDB" id="9179113at2"/>
<name>A0A5S9ISQ5_UABAM</name>
<proteinExistence type="predicted"/>
<keyword evidence="1" id="KW-0732">Signal</keyword>
<feature type="signal peptide" evidence="1">
    <location>
        <begin position="1"/>
        <end position="19"/>
    </location>
</feature>
<evidence type="ECO:0000313" key="3">
    <source>
        <dbReference type="Proteomes" id="UP000326354"/>
    </source>
</evidence>
<gene>
    <name evidence="2" type="ORF">UABAM_05852</name>
</gene>
<reference evidence="2 3" key="1">
    <citation type="submission" date="2019-08" db="EMBL/GenBank/DDBJ databases">
        <title>Complete genome sequence of Candidatus Uab amorphum.</title>
        <authorList>
            <person name="Shiratori T."/>
            <person name="Suzuki S."/>
            <person name="Kakizawa Y."/>
            <person name="Ishida K."/>
        </authorList>
    </citation>
    <scope>NUCLEOTIDE SEQUENCE [LARGE SCALE GENOMIC DNA]</scope>
    <source>
        <strain evidence="2 3">SRT547</strain>
    </source>
</reference>
<protein>
    <submittedName>
        <fullName evidence="2">Lipoprotein</fullName>
    </submittedName>
</protein>
<dbReference type="PROSITE" id="PS51257">
    <property type="entry name" value="PROKAR_LIPOPROTEIN"/>
    <property type="match status" value="1"/>
</dbReference>
<dbReference type="RefSeq" id="WP_151971463.1">
    <property type="nucleotide sequence ID" value="NZ_AP019860.1"/>
</dbReference>
<organism evidence="2 3">
    <name type="scientific">Uabimicrobium amorphum</name>
    <dbReference type="NCBI Taxonomy" id="2596890"/>
    <lineage>
        <taxon>Bacteria</taxon>
        <taxon>Pseudomonadati</taxon>
        <taxon>Planctomycetota</taxon>
        <taxon>Candidatus Uabimicrobiia</taxon>
        <taxon>Candidatus Uabimicrobiales</taxon>
        <taxon>Candidatus Uabimicrobiaceae</taxon>
        <taxon>Candidatus Uabimicrobium</taxon>
    </lineage>
</organism>
<feature type="chain" id="PRO_5024831049" evidence="1">
    <location>
        <begin position="20"/>
        <end position="185"/>
    </location>
</feature>
<keyword evidence="3" id="KW-1185">Reference proteome</keyword>
<dbReference type="Proteomes" id="UP000326354">
    <property type="component" value="Chromosome"/>
</dbReference>
<dbReference type="KEGG" id="uam:UABAM_05852"/>
<accession>A0A5S9ISQ5</accession>
<evidence type="ECO:0000256" key="1">
    <source>
        <dbReference type="SAM" id="SignalP"/>
    </source>
</evidence>